<protein>
    <submittedName>
        <fullName evidence="6">Zinc ABC transporter substrate-binding protein</fullName>
    </submittedName>
</protein>
<feature type="signal peptide" evidence="5">
    <location>
        <begin position="1"/>
        <end position="23"/>
    </location>
</feature>
<dbReference type="PRINTS" id="PR00691">
    <property type="entry name" value="ADHESINB"/>
</dbReference>
<evidence type="ECO:0000256" key="3">
    <source>
        <dbReference type="ARBA" id="ARBA00022729"/>
    </source>
</evidence>
<proteinExistence type="inferred from homology"/>
<dbReference type="InterPro" id="IPR006128">
    <property type="entry name" value="Lipoprotein_PsaA-like"/>
</dbReference>
<evidence type="ECO:0000256" key="5">
    <source>
        <dbReference type="SAM" id="SignalP"/>
    </source>
</evidence>
<evidence type="ECO:0000313" key="7">
    <source>
        <dbReference type="Proteomes" id="UP000259030"/>
    </source>
</evidence>
<dbReference type="PANTHER" id="PTHR42953:SF3">
    <property type="entry name" value="HIGH-AFFINITY ZINC UPTAKE SYSTEM PROTEIN ZNUA"/>
    <property type="match status" value="1"/>
</dbReference>
<feature type="chain" id="PRO_5011268877" evidence="5">
    <location>
        <begin position="24"/>
        <end position="283"/>
    </location>
</feature>
<evidence type="ECO:0000313" key="6">
    <source>
        <dbReference type="EMBL" id="ASN82837.1"/>
    </source>
</evidence>
<keyword evidence="2 4" id="KW-0813">Transport</keyword>
<evidence type="ECO:0000256" key="1">
    <source>
        <dbReference type="ARBA" id="ARBA00011028"/>
    </source>
</evidence>
<dbReference type="PRINTS" id="PR00690">
    <property type="entry name" value="ADHESNFAMILY"/>
</dbReference>
<dbReference type="InterPro" id="IPR050492">
    <property type="entry name" value="Bact_metal-bind_prot9"/>
</dbReference>
<comment type="similarity">
    <text evidence="1 4">Belongs to the bacterial solute-binding protein 9 family.</text>
</comment>
<gene>
    <name evidence="6" type="ORF">DFI_16720</name>
</gene>
<dbReference type="Proteomes" id="UP000259030">
    <property type="component" value="Plasmid pDFI2"/>
</dbReference>
<keyword evidence="6" id="KW-0614">Plasmid</keyword>
<dbReference type="PANTHER" id="PTHR42953">
    <property type="entry name" value="HIGH-AFFINITY ZINC UPTAKE SYSTEM PROTEIN ZNUA-RELATED"/>
    <property type="match status" value="1"/>
</dbReference>
<organism evidence="6 7">
    <name type="scientific">Deinococcus ficus</name>
    <dbReference type="NCBI Taxonomy" id="317577"/>
    <lineage>
        <taxon>Bacteria</taxon>
        <taxon>Thermotogati</taxon>
        <taxon>Deinococcota</taxon>
        <taxon>Deinococci</taxon>
        <taxon>Deinococcales</taxon>
        <taxon>Deinococcaceae</taxon>
        <taxon>Deinococcus</taxon>
    </lineage>
</organism>
<dbReference type="Gene3D" id="3.40.50.1980">
    <property type="entry name" value="Nitrogenase molybdenum iron protein domain"/>
    <property type="match status" value="2"/>
</dbReference>
<dbReference type="AlphaFoldDB" id="A0A221T1Q4"/>
<accession>A0A221T1Q4</accession>
<dbReference type="GO" id="GO:0030001">
    <property type="term" value="P:metal ion transport"/>
    <property type="evidence" value="ECO:0007669"/>
    <property type="project" value="InterPro"/>
</dbReference>
<evidence type="ECO:0000256" key="4">
    <source>
        <dbReference type="RuleBase" id="RU003512"/>
    </source>
</evidence>
<evidence type="ECO:0000256" key="2">
    <source>
        <dbReference type="ARBA" id="ARBA00022448"/>
    </source>
</evidence>
<dbReference type="Pfam" id="PF01297">
    <property type="entry name" value="ZnuA"/>
    <property type="match status" value="1"/>
</dbReference>
<dbReference type="RefSeq" id="WP_027462324.1">
    <property type="nucleotide sequence ID" value="NZ_CP021083.1"/>
</dbReference>
<dbReference type="KEGG" id="dfc:DFI_16720"/>
<name>A0A221T1Q4_9DEIO</name>
<dbReference type="GO" id="GO:0046872">
    <property type="term" value="F:metal ion binding"/>
    <property type="evidence" value="ECO:0007669"/>
    <property type="project" value="InterPro"/>
</dbReference>
<dbReference type="SUPFAM" id="SSF53807">
    <property type="entry name" value="Helical backbone' metal receptor"/>
    <property type="match status" value="1"/>
</dbReference>
<keyword evidence="3 5" id="KW-0732">Signal</keyword>
<geneLocation type="plasmid" evidence="7">
    <name>pdfi2</name>
</geneLocation>
<reference evidence="6 7" key="1">
    <citation type="submission" date="2017-05" db="EMBL/GenBank/DDBJ databases">
        <title>The complete genome sequence of Deinococcus ficus isolated from the rhizosphere of the Ficus religiosa L. in Taiwan.</title>
        <authorList>
            <person name="Wu K.-M."/>
            <person name="Liao T.-L."/>
            <person name="Liu Y.-M."/>
            <person name="Young C.-C."/>
            <person name="Tsai S.-F."/>
        </authorList>
    </citation>
    <scope>NUCLEOTIDE SEQUENCE [LARGE SCALE GENOMIC DNA]</scope>
    <source>
        <strain evidence="6 7">CC-FR2-10</strain>
        <plasmid evidence="7">pdfi2</plasmid>
    </source>
</reference>
<keyword evidence="7" id="KW-1185">Reference proteome</keyword>
<dbReference type="STRING" id="317577.GCA_000419625_03415"/>
<sequence>MRALRAAALAAALGLGLGSPAGALTVVASFQPLYDVLTRVAGPGVQVERMAPAGSSPHTFDPTVRDIHRLREADLAVMAGLGADSWLDRYVRASGSRARVLKLGETMTFAKLRVGAATDPHWWLDASLMAQAALRMGADLAAVDPANADRYARNARREAQALNALHGELRRTLAPVRGEKLVTFHNAFGYFARAYGLEVAATIAPLHGVEPSVQSMVRAVQVIRASGARAVFSEPQLPPGPAGTVAREAGVPLYTLDPEGGPAAPTYPQMMRLNRDTLLRALR</sequence>
<dbReference type="InterPro" id="IPR006127">
    <property type="entry name" value="ZnuA-like"/>
</dbReference>
<dbReference type="GO" id="GO:0007155">
    <property type="term" value="P:cell adhesion"/>
    <property type="evidence" value="ECO:0007669"/>
    <property type="project" value="InterPro"/>
</dbReference>
<dbReference type="InterPro" id="IPR006129">
    <property type="entry name" value="AdhesinB"/>
</dbReference>
<dbReference type="EMBL" id="CP021083">
    <property type="protein sequence ID" value="ASN82837.1"/>
    <property type="molecule type" value="Genomic_DNA"/>
</dbReference>